<reference evidence="11" key="1">
    <citation type="submission" date="2018-08" db="EMBL/GenBank/DDBJ databases">
        <title>Mucilaginibacter sp. MYSH2.</title>
        <authorList>
            <person name="Seo T."/>
        </authorList>
    </citation>
    <scope>NUCLEOTIDE SEQUENCE [LARGE SCALE GENOMIC DNA]</scope>
    <source>
        <strain evidence="11">KIRAN</strain>
    </source>
</reference>
<dbReference type="InterPro" id="IPR023997">
    <property type="entry name" value="TonB-dep_OMP_SusC/RagA_CS"/>
</dbReference>
<dbReference type="PROSITE" id="PS52016">
    <property type="entry name" value="TONB_DEPENDENT_REC_3"/>
    <property type="match status" value="1"/>
</dbReference>
<comment type="similarity">
    <text evidence="7">Belongs to the TonB-dependent receptor family.</text>
</comment>
<evidence type="ECO:0000256" key="3">
    <source>
        <dbReference type="ARBA" id="ARBA00022452"/>
    </source>
</evidence>
<keyword evidence="10" id="KW-0675">Receptor</keyword>
<comment type="subcellular location">
    <subcellularLocation>
        <location evidence="1 7">Cell outer membrane</location>
        <topology evidence="1 7">Multi-pass membrane protein</topology>
    </subcellularLocation>
</comment>
<evidence type="ECO:0000256" key="5">
    <source>
        <dbReference type="ARBA" id="ARBA00023136"/>
    </source>
</evidence>
<evidence type="ECO:0000256" key="1">
    <source>
        <dbReference type="ARBA" id="ARBA00004571"/>
    </source>
</evidence>
<evidence type="ECO:0000256" key="4">
    <source>
        <dbReference type="ARBA" id="ARBA00022692"/>
    </source>
</evidence>
<dbReference type="Gene3D" id="2.40.170.20">
    <property type="entry name" value="TonB-dependent receptor, beta-barrel domain"/>
    <property type="match status" value="1"/>
</dbReference>
<name>A0A399RW13_9BACT</name>
<dbReference type="NCBIfam" id="TIGR04056">
    <property type="entry name" value="OMP_RagA_SusC"/>
    <property type="match status" value="1"/>
</dbReference>
<keyword evidence="11" id="KW-1185">Reference proteome</keyword>
<gene>
    <name evidence="10" type="ORF">D1627_16325</name>
</gene>
<dbReference type="AlphaFoldDB" id="A0A399RW13"/>
<keyword evidence="5 7" id="KW-0472">Membrane</keyword>
<evidence type="ECO:0000313" key="10">
    <source>
        <dbReference type="EMBL" id="RIJ34474.1"/>
    </source>
</evidence>
<dbReference type="InterPro" id="IPR023996">
    <property type="entry name" value="TonB-dep_OMP_SusC/RagA"/>
</dbReference>
<sequence length="991" mass="108597">MKKNFLLLLMCLLTVHLSFAQNTISVQGKVTDASTGQPLIGAGVMVQGTSTGTQTDATGNFTISAPANGTLSVSYLGYQSMQVPINNRNTVNIQLQVSDTELSQVVVVGYGVQEKRDVTGSIASVKGEELNKQASQNPVSSLQGKVAGVSITNNGQPGASPSVRIRGAGSVLGKVEPLYVVDGTIVSDLSFLNPNDIESMDVLKDASSASIYGVRAANGVILVTTKRGKSGAPRINYNGFVGVKKATNQLEMANAREYATLVNEKLGTEKVNPNAPSTDWYDEVLRTASIHNHQVSVSGGSEKITYSLSGGYLNEEGIIKKNDYERITARLQTDAELSDNVKVGYNAIFYDFESNDAPGSVLYEAFVAPPVLPVFKANGNYGDPADIGLGNFANPRATLDRYNQISNGQRLVSNVFSELKFMNNFTFKTSLGLEYGISESRNYQAKDSLTSVQFANRSLLVKARRKDNQWLWENTLTYSKTFGEHDVTALIGTSAQEIKWERLEGRANDVPFDSESTLFLGLGDPETYGISNTADKERFNSYFGRVNYSFRDRYLLTATLRRDASSKFPKDTRWENFPSVGLGWVVSEEPFMQDLAYLDFMKVRASYGKLGNAGIPTNVAQLTATISPRYTAVFGNPPMPYVGGSIVRTVPNILLWEGVDELDFGLELGFLNNRLTFEADWYRKQTNDALFDVPVLLSGGLQGENIRGNFADFRNTGLELVANWSDDISNDFSYSIGGNVSFNKNEVVGLAGGNTFLLGGSLPIGRYFTTVSRLGDPIGSYYGYDVAGIFQTQQEIDNSAQPGAAPGDFRYRDVNNDNVIDSRDRVLLGNPNPGVIYGINTSVTFKNFDFLLDIQGVGDVDVYNANKGIRFGNENYTKDFFDNRWNGPGTSNSYPSSKLSGSNLDPNSWYVEDGSYIRIRNIQLGYTLQNDFVSKLKMQSVRFYVNAQNPVTWFSYKGFTPEIGGTPISAGIDRNVYPIAATYNFGVNVNF</sequence>
<dbReference type="SUPFAM" id="SSF49464">
    <property type="entry name" value="Carboxypeptidase regulatory domain-like"/>
    <property type="match status" value="1"/>
</dbReference>
<dbReference type="InterPro" id="IPR036942">
    <property type="entry name" value="Beta-barrel_TonB_sf"/>
</dbReference>
<dbReference type="InterPro" id="IPR012910">
    <property type="entry name" value="Plug_dom"/>
</dbReference>
<comment type="caution">
    <text evidence="10">The sequence shown here is derived from an EMBL/GenBank/DDBJ whole genome shotgun (WGS) entry which is preliminary data.</text>
</comment>
<dbReference type="EMBL" id="QWGE01000005">
    <property type="protein sequence ID" value="RIJ34474.1"/>
    <property type="molecule type" value="Genomic_DNA"/>
</dbReference>
<feature type="chain" id="PRO_5017459767" evidence="8">
    <location>
        <begin position="21"/>
        <end position="991"/>
    </location>
</feature>
<evidence type="ECO:0000256" key="8">
    <source>
        <dbReference type="SAM" id="SignalP"/>
    </source>
</evidence>
<dbReference type="NCBIfam" id="TIGR04057">
    <property type="entry name" value="SusC_RagA_signa"/>
    <property type="match status" value="1"/>
</dbReference>
<dbReference type="Gene3D" id="2.60.40.1120">
    <property type="entry name" value="Carboxypeptidase-like, regulatory domain"/>
    <property type="match status" value="1"/>
</dbReference>
<dbReference type="InterPro" id="IPR037066">
    <property type="entry name" value="Plug_dom_sf"/>
</dbReference>
<evidence type="ECO:0000313" key="11">
    <source>
        <dbReference type="Proteomes" id="UP000266005"/>
    </source>
</evidence>
<feature type="domain" description="TonB-dependent receptor plug" evidence="9">
    <location>
        <begin position="115"/>
        <end position="220"/>
    </location>
</feature>
<evidence type="ECO:0000256" key="2">
    <source>
        <dbReference type="ARBA" id="ARBA00022448"/>
    </source>
</evidence>
<dbReference type="GO" id="GO:0009279">
    <property type="term" value="C:cell outer membrane"/>
    <property type="evidence" value="ECO:0007669"/>
    <property type="project" value="UniProtKB-SubCell"/>
</dbReference>
<keyword evidence="8" id="KW-0732">Signal</keyword>
<accession>A0A399RW13</accession>
<dbReference type="OrthoDB" id="9768177at2"/>
<keyword evidence="4 7" id="KW-0812">Transmembrane</keyword>
<evidence type="ECO:0000259" key="9">
    <source>
        <dbReference type="Pfam" id="PF07715"/>
    </source>
</evidence>
<dbReference type="Proteomes" id="UP000266005">
    <property type="component" value="Unassembled WGS sequence"/>
</dbReference>
<dbReference type="InterPro" id="IPR039426">
    <property type="entry name" value="TonB-dep_rcpt-like"/>
</dbReference>
<dbReference type="InterPro" id="IPR008969">
    <property type="entry name" value="CarboxyPept-like_regulatory"/>
</dbReference>
<dbReference type="Gene3D" id="2.170.130.10">
    <property type="entry name" value="TonB-dependent receptor, plug domain"/>
    <property type="match status" value="1"/>
</dbReference>
<dbReference type="RefSeq" id="WP_119433334.1">
    <property type="nucleotide sequence ID" value="NZ_QWGE01000005.1"/>
</dbReference>
<organism evidence="10 11">
    <name type="scientific">Pontibacter oryzae</name>
    <dbReference type="NCBI Taxonomy" id="2304593"/>
    <lineage>
        <taxon>Bacteria</taxon>
        <taxon>Pseudomonadati</taxon>
        <taxon>Bacteroidota</taxon>
        <taxon>Cytophagia</taxon>
        <taxon>Cytophagales</taxon>
        <taxon>Hymenobacteraceae</taxon>
        <taxon>Pontibacter</taxon>
    </lineage>
</organism>
<feature type="signal peptide" evidence="8">
    <location>
        <begin position="1"/>
        <end position="20"/>
    </location>
</feature>
<dbReference type="Pfam" id="PF13715">
    <property type="entry name" value="CarbopepD_reg_2"/>
    <property type="match status" value="1"/>
</dbReference>
<keyword evidence="2 7" id="KW-0813">Transport</keyword>
<protein>
    <submittedName>
        <fullName evidence="10">TonB-dependent receptor</fullName>
    </submittedName>
</protein>
<dbReference type="Pfam" id="PF07715">
    <property type="entry name" value="Plug"/>
    <property type="match status" value="1"/>
</dbReference>
<dbReference type="SUPFAM" id="SSF56935">
    <property type="entry name" value="Porins"/>
    <property type="match status" value="1"/>
</dbReference>
<keyword evidence="3 7" id="KW-1134">Transmembrane beta strand</keyword>
<evidence type="ECO:0000256" key="7">
    <source>
        <dbReference type="PROSITE-ProRule" id="PRU01360"/>
    </source>
</evidence>
<proteinExistence type="inferred from homology"/>
<keyword evidence="6 7" id="KW-0998">Cell outer membrane</keyword>
<evidence type="ECO:0000256" key="6">
    <source>
        <dbReference type="ARBA" id="ARBA00023237"/>
    </source>
</evidence>